<keyword evidence="2" id="KW-1185">Reference proteome</keyword>
<gene>
    <name evidence="1" type="ORF">WMSIL1_LOCUS3505</name>
</gene>
<organism evidence="1 2">
    <name type="scientific">Hymenolepis diminuta</name>
    <name type="common">Rat tapeworm</name>
    <dbReference type="NCBI Taxonomy" id="6216"/>
    <lineage>
        <taxon>Eukaryota</taxon>
        <taxon>Metazoa</taxon>
        <taxon>Spiralia</taxon>
        <taxon>Lophotrochozoa</taxon>
        <taxon>Platyhelminthes</taxon>
        <taxon>Cestoda</taxon>
        <taxon>Eucestoda</taxon>
        <taxon>Cyclophyllidea</taxon>
        <taxon>Hymenolepididae</taxon>
        <taxon>Hymenolepis</taxon>
    </lineage>
</organism>
<reference evidence="1 2" key="1">
    <citation type="submission" date="2019-07" db="EMBL/GenBank/DDBJ databases">
        <authorList>
            <person name="Jastrzebski P J."/>
            <person name="Paukszto L."/>
            <person name="Jastrzebski P J."/>
        </authorList>
    </citation>
    <scope>NUCLEOTIDE SEQUENCE [LARGE SCALE GENOMIC DNA]</scope>
    <source>
        <strain evidence="1 2">WMS-il1</strain>
    </source>
</reference>
<protein>
    <submittedName>
        <fullName evidence="1">Uncharacterized protein</fullName>
    </submittedName>
</protein>
<accession>A0A564Y6E0</accession>
<sequence>MSVPEVYPVRLFSRPAMPKQQTHTSSTKIKALKYLDQYNSIRTNLMLVFLPELSTLVNDKCNEPEEIGLVKLISPTDGSVSNVVTLNAGEAALSYHQDLILSQTKVPWSKADLSLARPIQGTSYLIPYGFIFKVTRYSPLVVYQKLMFSEIQLSSTQIKNFCCGSNFILLHSPPNHNSLEGLLVDNVKRTTPYVGVQIGMHHHKSLLCRHAALTSKPK</sequence>
<dbReference type="Proteomes" id="UP000321570">
    <property type="component" value="Unassembled WGS sequence"/>
</dbReference>
<evidence type="ECO:0000313" key="1">
    <source>
        <dbReference type="EMBL" id="VUZ42877.1"/>
    </source>
</evidence>
<dbReference type="EMBL" id="CABIJS010000110">
    <property type="protein sequence ID" value="VUZ42877.1"/>
    <property type="molecule type" value="Genomic_DNA"/>
</dbReference>
<dbReference type="AlphaFoldDB" id="A0A564Y6E0"/>
<proteinExistence type="predicted"/>
<name>A0A564Y6E0_HYMDI</name>
<evidence type="ECO:0000313" key="2">
    <source>
        <dbReference type="Proteomes" id="UP000321570"/>
    </source>
</evidence>